<dbReference type="RefSeq" id="WP_202428078.1">
    <property type="nucleotide sequence ID" value="NZ_VYSB01000004.1"/>
</dbReference>
<protein>
    <submittedName>
        <fullName evidence="2">Uncharacterized protein</fullName>
    </submittedName>
</protein>
<dbReference type="AlphaFoldDB" id="A0A7C9MR82"/>
<reference evidence="2 3" key="1">
    <citation type="submission" date="2019-09" db="EMBL/GenBank/DDBJ databases">
        <title>Identification of Malikia spinosa a prominent benzene-, toluene-, and ethylbenzene-degrading bacterium: enrichment, isolation and whole genome sequencing.</title>
        <authorList>
            <person name="Tancsics A."/>
            <person name="Revesz F."/>
            <person name="Kriszt B."/>
        </authorList>
    </citation>
    <scope>NUCLEOTIDE SEQUENCE [LARGE SCALE GENOMIC DNA]</scope>
    <source>
        <strain evidence="2 3">AB6</strain>
    </source>
</reference>
<gene>
    <name evidence="2" type="ORF">F5985_05375</name>
</gene>
<evidence type="ECO:0000256" key="1">
    <source>
        <dbReference type="SAM" id="MobiDB-lite"/>
    </source>
</evidence>
<accession>A0A7C9MR82</accession>
<dbReference type="EMBL" id="VYSB01000004">
    <property type="protein sequence ID" value="MYZ51578.1"/>
    <property type="molecule type" value="Genomic_DNA"/>
</dbReference>
<feature type="compositionally biased region" description="Basic residues" evidence="1">
    <location>
        <begin position="1"/>
        <end position="11"/>
    </location>
</feature>
<comment type="caution">
    <text evidence="2">The sequence shown here is derived from an EMBL/GenBank/DDBJ whole genome shotgun (WGS) entry which is preliminary data.</text>
</comment>
<sequence length="177" mass="20126">MKSKMHHRRPNKAMTGCCNDAEPHKAMQKPKNPIQYAAEEQILLIEQDRNYVAEIKFRSQCVIASLMANRATRHEINAIATAHNMVCGMASIMKLSKAADQQINDLLERSSLAFKDLWLRSSNLLDPSTKLLELTTLNELTDKLDELLKVVTVRQFELGVTHYATHSKEKPRIVEIS</sequence>
<feature type="region of interest" description="Disordered" evidence="1">
    <location>
        <begin position="1"/>
        <end position="28"/>
    </location>
</feature>
<organism evidence="2 3">
    <name type="scientific">Malikia spinosa</name>
    <dbReference type="NCBI Taxonomy" id="86180"/>
    <lineage>
        <taxon>Bacteria</taxon>
        <taxon>Pseudomonadati</taxon>
        <taxon>Pseudomonadota</taxon>
        <taxon>Betaproteobacteria</taxon>
        <taxon>Burkholderiales</taxon>
        <taxon>Comamonadaceae</taxon>
        <taxon>Malikia</taxon>
    </lineage>
</organism>
<dbReference type="Proteomes" id="UP000481947">
    <property type="component" value="Unassembled WGS sequence"/>
</dbReference>
<evidence type="ECO:0000313" key="3">
    <source>
        <dbReference type="Proteomes" id="UP000481947"/>
    </source>
</evidence>
<proteinExistence type="predicted"/>
<name>A0A7C9MR82_9BURK</name>
<evidence type="ECO:0000313" key="2">
    <source>
        <dbReference type="EMBL" id="MYZ51578.1"/>
    </source>
</evidence>